<gene>
    <name evidence="1" type="ORF">HNQ51_000027</name>
</gene>
<keyword evidence="2" id="KW-1185">Reference proteome</keyword>
<dbReference type="AlphaFoldDB" id="A0A840S1J8"/>
<evidence type="ECO:0000313" key="2">
    <source>
        <dbReference type="Proteomes" id="UP000554837"/>
    </source>
</evidence>
<dbReference type="RefSeq" id="WP_175423728.1">
    <property type="nucleotide sequence ID" value="NZ_CP040709.1"/>
</dbReference>
<accession>A0A840S1J8</accession>
<sequence length="54" mass="5609">MTKPLTLTNATAPARFDLAHTGLSEAQLKGIAGARPGEKSPRVTVADVTVCCWG</sequence>
<reference evidence="1 2" key="1">
    <citation type="submission" date="2020-08" db="EMBL/GenBank/DDBJ databases">
        <title>Genomic Encyclopedia of Type Strains, Phase IV (KMG-IV): sequencing the most valuable type-strain genomes for metagenomic binning, comparative biology and taxonomic classification.</title>
        <authorList>
            <person name="Goeker M."/>
        </authorList>
    </citation>
    <scope>NUCLEOTIDE SEQUENCE [LARGE SCALE GENOMIC DNA]</scope>
    <source>
        <strain evidence="1 2">DSM 23958</strain>
    </source>
</reference>
<name>A0A840S1J8_9BURK</name>
<evidence type="ECO:0000313" key="1">
    <source>
        <dbReference type="EMBL" id="MBB5202734.1"/>
    </source>
</evidence>
<proteinExistence type="predicted"/>
<dbReference type="Proteomes" id="UP000554837">
    <property type="component" value="Unassembled WGS sequence"/>
</dbReference>
<organism evidence="1 2">
    <name type="scientific">Inhella inkyongensis</name>
    <dbReference type="NCBI Taxonomy" id="392593"/>
    <lineage>
        <taxon>Bacteria</taxon>
        <taxon>Pseudomonadati</taxon>
        <taxon>Pseudomonadota</taxon>
        <taxon>Betaproteobacteria</taxon>
        <taxon>Burkholderiales</taxon>
        <taxon>Sphaerotilaceae</taxon>
        <taxon>Inhella</taxon>
    </lineage>
</organism>
<comment type="caution">
    <text evidence="1">The sequence shown here is derived from an EMBL/GenBank/DDBJ whole genome shotgun (WGS) entry which is preliminary data.</text>
</comment>
<protein>
    <submittedName>
        <fullName evidence="1">Uncharacterized protein</fullName>
    </submittedName>
</protein>
<dbReference type="EMBL" id="JACHHO010000001">
    <property type="protein sequence ID" value="MBB5202734.1"/>
    <property type="molecule type" value="Genomic_DNA"/>
</dbReference>